<keyword evidence="11" id="KW-1185">Reference proteome</keyword>
<dbReference type="InterPro" id="IPR003689">
    <property type="entry name" value="ZIP"/>
</dbReference>
<feature type="compositionally biased region" description="Basic and acidic residues" evidence="7">
    <location>
        <begin position="120"/>
        <end position="132"/>
    </location>
</feature>
<feature type="signal peptide" evidence="9">
    <location>
        <begin position="1"/>
        <end position="29"/>
    </location>
</feature>
<feature type="transmembrane region" description="Helical" evidence="8">
    <location>
        <begin position="88"/>
        <end position="106"/>
    </location>
</feature>
<dbReference type="Pfam" id="PF02535">
    <property type="entry name" value="Zip"/>
    <property type="match status" value="1"/>
</dbReference>
<evidence type="ECO:0000256" key="8">
    <source>
        <dbReference type="SAM" id="Phobius"/>
    </source>
</evidence>
<evidence type="ECO:0000256" key="1">
    <source>
        <dbReference type="ARBA" id="ARBA00004141"/>
    </source>
</evidence>
<evidence type="ECO:0000256" key="5">
    <source>
        <dbReference type="ARBA" id="ARBA00023136"/>
    </source>
</evidence>
<dbReference type="GO" id="GO:0006882">
    <property type="term" value="P:intracellular zinc ion homeostasis"/>
    <property type="evidence" value="ECO:0007669"/>
    <property type="project" value="TreeGrafter"/>
</dbReference>
<dbReference type="GO" id="GO:0005385">
    <property type="term" value="F:zinc ion transmembrane transporter activity"/>
    <property type="evidence" value="ECO:0007669"/>
    <property type="project" value="TreeGrafter"/>
</dbReference>
<feature type="compositionally biased region" description="Basic and acidic residues" evidence="7">
    <location>
        <begin position="192"/>
        <end position="210"/>
    </location>
</feature>
<sequence>MGGLKRLRSHLGRVTVAVLLLQAVGLVAGHGSHTEWSFLEQFSGPIETTAELWVYSIASTLLISAAPFVILFFIPIENASEHSTLLKVLLSFASGGLLGDAFLHLIPHAISPHGHKHDHHHDEHDHHHDEHDHHHHDKHDHHHDEHDHMADMMVGGWVLLGIVAFLIVEKFVRLARGGEGHSHGGHAHSHGNRIEPKVTESKNERDDSSTVRKRKGGKDERKMADVAETGSSSGGGDIKVAGYLNLAADFSHNFTDGLAIGASYLAGRNVGVITTITILLHEVPHEIGDFAILVQSGYPKKKAMALQLVTAVGALCGTLCGLLAEGVGSSAIAWILPFTAGGFIYIATVSVIPDLLKDTSLFKSFLEILAMLVGIGMMLSLPCLSNTDTTPFIIHFVYIYNTIIICSCHIMQCVAINK</sequence>
<evidence type="ECO:0000313" key="11">
    <source>
        <dbReference type="Proteomes" id="UP001174909"/>
    </source>
</evidence>
<dbReference type="PANTHER" id="PTHR16950:SF25">
    <property type="entry name" value="ZINC TRANSPORTER SLC39A7"/>
    <property type="match status" value="1"/>
</dbReference>
<proteinExistence type="inferred from homology"/>
<accession>A0AA35SGH6</accession>
<dbReference type="EMBL" id="CASHTH010002356">
    <property type="protein sequence ID" value="CAI8028702.1"/>
    <property type="molecule type" value="Genomic_DNA"/>
</dbReference>
<feature type="region of interest" description="Disordered" evidence="7">
    <location>
        <begin position="178"/>
        <end position="232"/>
    </location>
</feature>
<evidence type="ECO:0000313" key="10">
    <source>
        <dbReference type="EMBL" id="CAI8028702.1"/>
    </source>
</evidence>
<feature type="transmembrane region" description="Helical" evidence="8">
    <location>
        <begin position="393"/>
        <end position="416"/>
    </location>
</feature>
<keyword evidence="9" id="KW-0732">Signal</keyword>
<evidence type="ECO:0000256" key="2">
    <source>
        <dbReference type="ARBA" id="ARBA00022448"/>
    </source>
</evidence>
<keyword evidence="4 8" id="KW-1133">Transmembrane helix</keyword>
<dbReference type="GO" id="GO:0016020">
    <property type="term" value="C:membrane"/>
    <property type="evidence" value="ECO:0007669"/>
    <property type="project" value="UniProtKB-SubCell"/>
</dbReference>
<gene>
    <name evidence="10" type="ORF">GBAR_LOCUS16332</name>
</gene>
<evidence type="ECO:0000256" key="3">
    <source>
        <dbReference type="ARBA" id="ARBA00022692"/>
    </source>
</evidence>
<keyword evidence="5 8" id="KW-0472">Membrane</keyword>
<feature type="transmembrane region" description="Helical" evidence="8">
    <location>
        <begin position="364"/>
        <end position="381"/>
    </location>
</feature>
<name>A0AA35SGH6_GEOBA</name>
<evidence type="ECO:0000256" key="7">
    <source>
        <dbReference type="SAM" id="MobiDB-lite"/>
    </source>
</evidence>
<dbReference type="AlphaFoldDB" id="A0AA35SGH6"/>
<protein>
    <submittedName>
        <fullName evidence="10">Zinc transporter SLC39A7</fullName>
    </submittedName>
</protein>
<feature type="transmembrane region" description="Helical" evidence="8">
    <location>
        <begin position="149"/>
        <end position="168"/>
    </location>
</feature>
<evidence type="ECO:0000256" key="6">
    <source>
        <dbReference type="ARBA" id="ARBA00038485"/>
    </source>
</evidence>
<reference evidence="10" key="1">
    <citation type="submission" date="2023-03" db="EMBL/GenBank/DDBJ databases">
        <authorList>
            <person name="Steffen K."/>
            <person name="Cardenas P."/>
        </authorList>
    </citation>
    <scope>NUCLEOTIDE SEQUENCE</scope>
</reference>
<evidence type="ECO:0000256" key="9">
    <source>
        <dbReference type="SAM" id="SignalP"/>
    </source>
</evidence>
<dbReference type="Proteomes" id="UP001174909">
    <property type="component" value="Unassembled WGS sequence"/>
</dbReference>
<comment type="subcellular location">
    <subcellularLocation>
        <location evidence="1">Membrane</location>
        <topology evidence="1">Multi-pass membrane protein</topology>
    </subcellularLocation>
</comment>
<keyword evidence="3 8" id="KW-0812">Transmembrane</keyword>
<feature type="region of interest" description="Disordered" evidence="7">
    <location>
        <begin position="113"/>
        <end position="146"/>
    </location>
</feature>
<comment type="caution">
    <text evidence="10">The sequence shown here is derived from an EMBL/GenBank/DDBJ whole genome shotgun (WGS) entry which is preliminary data.</text>
</comment>
<organism evidence="10 11">
    <name type="scientific">Geodia barretti</name>
    <name type="common">Barrett's horny sponge</name>
    <dbReference type="NCBI Taxonomy" id="519541"/>
    <lineage>
        <taxon>Eukaryota</taxon>
        <taxon>Metazoa</taxon>
        <taxon>Porifera</taxon>
        <taxon>Demospongiae</taxon>
        <taxon>Heteroscleromorpha</taxon>
        <taxon>Tetractinellida</taxon>
        <taxon>Astrophorina</taxon>
        <taxon>Geodiidae</taxon>
        <taxon>Geodia</taxon>
    </lineage>
</organism>
<evidence type="ECO:0000256" key="4">
    <source>
        <dbReference type="ARBA" id="ARBA00022989"/>
    </source>
</evidence>
<dbReference type="PANTHER" id="PTHR16950">
    <property type="entry name" value="ZINC TRANSPORTER SLC39A7 HISTIDINE-RICH MEMBRANE PROTEIN KE4"/>
    <property type="match status" value="1"/>
</dbReference>
<feature type="chain" id="PRO_5041364384" evidence="9">
    <location>
        <begin position="30"/>
        <end position="418"/>
    </location>
</feature>
<feature type="transmembrane region" description="Helical" evidence="8">
    <location>
        <begin position="53"/>
        <end position="76"/>
    </location>
</feature>
<feature type="transmembrane region" description="Helical" evidence="8">
    <location>
        <begin position="305"/>
        <end position="324"/>
    </location>
</feature>
<feature type="transmembrane region" description="Helical" evidence="8">
    <location>
        <begin position="330"/>
        <end position="352"/>
    </location>
</feature>
<keyword evidence="2" id="KW-0813">Transport</keyword>
<comment type="similarity">
    <text evidence="6">Belongs to the ZIP transporter (TC 2.A.5) family. KE4/Catsup subfamily.</text>
</comment>